<sequence>KEKILIKADPQHASQNIEIYADGRQIFTGSLSRNGDMSLSRSNKEAKKILKEIENNKDVYAMIK</sequence>
<feature type="non-terminal residue" evidence="1">
    <location>
        <position position="1"/>
    </location>
</feature>
<gene>
    <name evidence="1" type="ORF">LCGC14_1708710</name>
</gene>
<reference evidence="1" key="1">
    <citation type="journal article" date="2015" name="Nature">
        <title>Complex archaea that bridge the gap between prokaryotes and eukaryotes.</title>
        <authorList>
            <person name="Spang A."/>
            <person name="Saw J.H."/>
            <person name="Jorgensen S.L."/>
            <person name="Zaremba-Niedzwiedzka K."/>
            <person name="Martijn J."/>
            <person name="Lind A.E."/>
            <person name="van Eijk R."/>
            <person name="Schleper C."/>
            <person name="Guy L."/>
            <person name="Ettema T.J."/>
        </authorList>
    </citation>
    <scope>NUCLEOTIDE SEQUENCE</scope>
</reference>
<proteinExistence type="predicted"/>
<evidence type="ECO:0000313" key="1">
    <source>
        <dbReference type="EMBL" id="KKM14185.1"/>
    </source>
</evidence>
<dbReference type="EMBL" id="LAZR01015209">
    <property type="protein sequence ID" value="KKM14185.1"/>
    <property type="molecule type" value="Genomic_DNA"/>
</dbReference>
<organism evidence="1">
    <name type="scientific">marine sediment metagenome</name>
    <dbReference type="NCBI Taxonomy" id="412755"/>
    <lineage>
        <taxon>unclassified sequences</taxon>
        <taxon>metagenomes</taxon>
        <taxon>ecological metagenomes</taxon>
    </lineage>
</organism>
<comment type="caution">
    <text evidence="1">The sequence shown here is derived from an EMBL/GenBank/DDBJ whole genome shotgun (WGS) entry which is preliminary data.</text>
</comment>
<accession>A0A0F9KFX9</accession>
<name>A0A0F9KFX9_9ZZZZ</name>
<dbReference type="AlphaFoldDB" id="A0A0F9KFX9"/>
<protein>
    <submittedName>
        <fullName evidence="1">Uncharacterized protein</fullName>
    </submittedName>
</protein>